<evidence type="ECO:0000256" key="1">
    <source>
        <dbReference type="ARBA" id="ARBA00004141"/>
    </source>
</evidence>
<feature type="transmembrane region" description="Helical" evidence="5">
    <location>
        <begin position="76"/>
        <end position="98"/>
    </location>
</feature>
<sequence>MSAALFRTSIKMHAQTLLSFAVGTAAYLWLFIWAYPFLAKSSALNNLLKDLPQGFLQIIGYQAGVSQMNEYLAGEFYGLVYIVILSIYVITTSTRLMAHPIDRGWMSCLLSTPVSRVQVALTQTAVLILGVVLVVALTTVAGILGVHWLAPDAPFDVRRFVEMNAVAGLMFLTVGGYGFALSCVCPDERTAVGISAALTVVFFATKTVSALDDHVSWMKYLSLFTAFDPQGITHGHAHLSVICPALIAAAALLFAFAALAFRRRQMAL</sequence>
<reference evidence="8" key="1">
    <citation type="submission" date="2016-10" db="EMBL/GenBank/DDBJ databases">
        <authorList>
            <person name="Varghese N."/>
        </authorList>
    </citation>
    <scope>NUCLEOTIDE SEQUENCE [LARGE SCALE GENOMIC DNA]</scope>
    <source>
        <strain evidence="8">DSM 17980</strain>
    </source>
</reference>
<feature type="domain" description="ABC-2 type transporter transmembrane" evidence="6">
    <location>
        <begin position="41"/>
        <end position="224"/>
    </location>
</feature>
<protein>
    <submittedName>
        <fullName evidence="7">ABC-2 type transport system permease protein</fullName>
    </submittedName>
</protein>
<name>A0A1I7HER7_9BACL</name>
<keyword evidence="4 5" id="KW-0472">Membrane</keyword>
<dbReference type="Pfam" id="PF01061">
    <property type="entry name" value="ABC2_membrane"/>
    <property type="match status" value="1"/>
</dbReference>
<dbReference type="InterPro" id="IPR013525">
    <property type="entry name" value="ABC2_TM"/>
</dbReference>
<feature type="transmembrane region" description="Helical" evidence="5">
    <location>
        <begin position="119"/>
        <end position="145"/>
    </location>
</feature>
<feature type="transmembrane region" description="Helical" evidence="5">
    <location>
        <begin position="17"/>
        <end position="38"/>
    </location>
</feature>
<feature type="transmembrane region" description="Helical" evidence="5">
    <location>
        <begin position="237"/>
        <end position="261"/>
    </location>
</feature>
<evidence type="ECO:0000313" key="7">
    <source>
        <dbReference type="EMBL" id="SFU59210.1"/>
    </source>
</evidence>
<evidence type="ECO:0000256" key="3">
    <source>
        <dbReference type="ARBA" id="ARBA00022989"/>
    </source>
</evidence>
<evidence type="ECO:0000256" key="5">
    <source>
        <dbReference type="SAM" id="Phobius"/>
    </source>
</evidence>
<proteinExistence type="predicted"/>
<feature type="transmembrane region" description="Helical" evidence="5">
    <location>
        <begin position="191"/>
        <end position="211"/>
    </location>
</feature>
<accession>A0A1I7HER7</accession>
<comment type="subcellular location">
    <subcellularLocation>
        <location evidence="1">Membrane</location>
        <topology evidence="1">Multi-pass membrane protein</topology>
    </subcellularLocation>
</comment>
<dbReference type="PANTHER" id="PTHR37305">
    <property type="entry name" value="INTEGRAL MEMBRANE PROTEIN-RELATED"/>
    <property type="match status" value="1"/>
</dbReference>
<keyword evidence="8" id="KW-1185">Reference proteome</keyword>
<evidence type="ECO:0000259" key="6">
    <source>
        <dbReference type="Pfam" id="PF01061"/>
    </source>
</evidence>
<keyword evidence="2 5" id="KW-0812">Transmembrane</keyword>
<dbReference type="OrthoDB" id="66636at2"/>
<organism evidence="7 8">
    <name type="scientific">Alicyclobacillus macrosporangiidus</name>
    <dbReference type="NCBI Taxonomy" id="392015"/>
    <lineage>
        <taxon>Bacteria</taxon>
        <taxon>Bacillati</taxon>
        <taxon>Bacillota</taxon>
        <taxon>Bacilli</taxon>
        <taxon>Bacillales</taxon>
        <taxon>Alicyclobacillaceae</taxon>
        <taxon>Alicyclobacillus</taxon>
    </lineage>
</organism>
<dbReference type="PANTHER" id="PTHR37305:SF2">
    <property type="entry name" value="BACITRACIN TRANSPORT PERMEASE PROTEIN BCRB"/>
    <property type="match status" value="1"/>
</dbReference>
<dbReference type="RefSeq" id="WP_074950358.1">
    <property type="nucleotide sequence ID" value="NZ_FPBV01000004.1"/>
</dbReference>
<dbReference type="GO" id="GO:0140359">
    <property type="term" value="F:ABC-type transporter activity"/>
    <property type="evidence" value="ECO:0007669"/>
    <property type="project" value="InterPro"/>
</dbReference>
<dbReference type="GO" id="GO:0005886">
    <property type="term" value="C:plasma membrane"/>
    <property type="evidence" value="ECO:0007669"/>
    <property type="project" value="UniProtKB-SubCell"/>
</dbReference>
<keyword evidence="3 5" id="KW-1133">Transmembrane helix</keyword>
<dbReference type="EMBL" id="FPBV01000004">
    <property type="protein sequence ID" value="SFU59210.1"/>
    <property type="molecule type" value="Genomic_DNA"/>
</dbReference>
<evidence type="ECO:0000256" key="4">
    <source>
        <dbReference type="ARBA" id="ARBA00023136"/>
    </source>
</evidence>
<evidence type="ECO:0000313" key="8">
    <source>
        <dbReference type="Proteomes" id="UP000183508"/>
    </source>
</evidence>
<dbReference type="STRING" id="392015.SAMN05421543_104158"/>
<dbReference type="Proteomes" id="UP000183508">
    <property type="component" value="Unassembled WGS sequence"/>
</dbReference>
<gene>
    <name evidence="7" type="ORF">SAMN05421543_104158</name>
</gene>
<dbReference type="AlphaFoldDB" id="A0A1I7HER7"/>
<feature type="transmembrane region" description="Helical" evidence="5">
    <location>
        <begin position="165"/>
        <end position="184"/>
    </location>
</feature>
<evidence type="ECO:0000256" key="2">
    <source>
        <dbReference type="ARBA" id="ARBA00022692"/>
    </source>
</evidence>